<dbReference type="SUPFAM" id="SSF54909">
    <property type="entry name" value="Dimeric alpha+beta barrel"/>
    <property type="match status" value="1"/>
</dbReference>
<dbReference type="EMBL" id="JACCBF010000001">
    <property type="protein sequence ID" value="NYD30333.1"/>
    <property type="molecule type" value="Genomic_DNA"/>
</dbReference>
<name>A0A852R676_9ACTN</name>
<dbReference type="RefSeq" id="WP_179726594.1">
    <property type="nucleotide sequence ID" value="NZ_BAABEF010000001.1"/>
</dbReference>
<keyword evidence="2" id="KW-1185">Reference proteome</keyword>
<dbReference type="Proteomes" id="UP000582231">
    <property type="component" value="Unassembled WGS sequence"/>
</dbReference>
<organism evidence="1 2">
    <name type="scientific">Nocardioides kongjuensis</name>
    <dbReference type="NCBI Taxonomy" id="349522"/>
    <lineage>
        <taxon>Bacteria</taxon>
        <taxon>Bacillati</taxon>
        <taxon>Actinomycetota</taxon>
        <taxon>Actinomycetes</taxon>
        <taxon>Propionibacteriales</taxon>
        <taxon>Nocardioidaceae</taxon>
        <taxon>Nocardioides</taxon>
    </lineage>
</organism>
<evidence type="ECO:0008006" key="3">
    <source>
        <dbReference type="Google" id="ProtNLM"/>
    </source>
</evidence>
<sequence>MKVIAALHGPGPALLEPAFRAEVAATGATRLQVNVDDDAVAPAMRFGPGAPITAVVAVWTDRAAAGLLDVVRRHDPDAHAWAVEEREPLVPPAVADGARADALANLAFLRRPSSMPHAEWLSDWLDRHTQVAIDTQGTFGYVQNPVVEHLTDGGGDVTGIVEELFSMTAMTDQHAFYGSGGDQEELERRFTTLMDSCARFGAAEGLDLVPTSRYLFSL</sequence>
<protein>
    <recommendedName>
        <fullName evidence="3">EthD domain-containing protein</fullName>
    </recommendedName>
</protein>
<accession>A0A852R676</accession>
<reference evidence="1 2" key="1">
    <citation type="submission" date="2020-07" db="EMBL/GenBank/DDBJ databases">
        <title>Sequencing the genomes of 1000 actinobacteria strains.</title>
        <authorList>
            <person name="Klenk H.-P."/>
        </authorList>
    </citation>
    <scope>NUCLEOTIDE SEQUENCE [LARGE SCALE GENOMIC DNA]</scope>
    <source>
        <strain evidence="1 2">DSM 19082</strain>
    </source>
</reference>
<comment type="caution">
    <text evidence="1">The sequence shown here is derived from an EMBL/GenBank/DDBJ whole genome shotgun (WGS) entry which is preliminary data.</text>
</comment>
<gene>
    <name evidence="1" type="ORF">BJ958_001879</name>
</gene>
<dbReference type="AlphaFoldDB" id="A0A852R676"/>
<evidence type="ECO:0000313" key="1">
    <source>
        <dbReference type="EMBL" id="NYD30333.1"/>
    </source>
</evidence>
<proteinExistence type="predicted"/>
<dbReference type="InterPro" id="IPR011008">
    <property type="entry name" value="Dimeric_a/b-barrel"/>
</dbReference>
<evidence type="ECO:0000313" key="2">
    <source>
        <dbReference type="Proteomes" id="UP000582231"/>
    </source>
</evidence>